<dbReference type="Proteomes" id="UP000622797">
    <property type="component" value="Unassembled WGS sequence"/>
</dbReference>
<dbReference type="EMBL" id="JABEXW010000236">
    <property type="protein sequence ID" value="KAF4967433.1"/>
    <property type="molecule type" value="Genomic_DNA"/>
</dbReference>
<comment type="caution">
    <text evidence="1">The sequence shown here is derived from an EMBL/GenBank/DDBJ whole genome shotgun (WGS) entry which is preliminary data.</text>
</comment>
<reference evidence="1" key="1">
    <citation type="journal article" date="2020" name="BMC Genomics">
        <title>Correction to: Identification and distribution of gene clusters required for synthesis of sphingolipid metabolism inhibitors in diverse species of the filamentous fungus Fusarium.</title>
        <authorList>
            <person name="Kim H.S."/>
            <person name="Lohmar J.M."/>
            <person name="Busman M."/>
            <person name="Brown D.W."/>
            <person name="Naumann T.A."/>
            <person name="Divon H.H."/>
            <person name="Lysoe E."/>
            <person name="Uhlig S."/>
            <person name="Proctor R.H."/>
        </authorList>
    </citation>
    <scope>NUCLEOTIDE SEQUENCE</scope>
    <source>
        <strain evidence="1">NRRL 20472</strain>
    </source>
</reference>
<dbReference type="GO" id="GO:0005737">
    <property type="term" value="C:cytoplasm"/>
    <property type="evidence" value="ECO:0007669"/>
    <property type="project" value="TreeGrafter"/>
</dbReference>
<dbReference type="SUPFAM" id="SSF53254">
    <property type="entry name" value="Phosphoglycerate mutase-like"/>
    <property type="match status" value="1"/>
</dbReference>
<dbReference type="CDD" id="cd07067">
    <property type="entry name" value="HP_PGM_like"/>
    <property type="match status" value="1"/>
</dbReference>
<evidence type="ECO:0000313" key="2">
    <source>
        <dbReference type="Proteomes" id="UP000622797"/>
    </source>
</evidence>
<dbReference type="GO" id="GO:0016791">
    <property type="term" value="F:phosphatase activity"/>
    <property type="evidence" value="ECO:0007669"/>
    <property type="project" value="TreeGrafter"/>
</dbReference>
<dbReference type="InterPro" id="IPR013078">
    <property type="entry name" value="His_Pase_superF_clade-1"/>
</dbReference>
<proteinExistence type="predicted"/>
<dbReference type="OrthoDB" id="496981at2759"/>
<dbReference type="Pfam" id="PF00300">
    <property type="entry name" value="His_Phos_1"/>
    <property type="match status" value="1"/>
</dbReference>
<evidence type="ECO:0000313" key="1">
    <source>
        <dbReference type="EMBL" id="KAF4967433.1"/>
    </source>
</evidence>
<dbReference type="InterPro" id="IPR029033">
    <property type="entry name" value="His_PPase_superfam"/>
</dbReference>
<evidence type="ECO:0008006" key="3">
    <source>
        <dbReference type="Google" id="ProtNLM"/>
    </source>
</evidence>
<dbReference type="InterPro" id="IPR050275">
    <property type="entry name" value="PGM_Phosphatase"/>
</dbReference>
<dbReference type="Gene3D" id="3.40.50.1240">
    <property type="entry name" value="Phosphoglycerate mutase-like"/>
    <property type="match status" value="1"/>
</dbReference>
<protein>
    <recommendedName>
        <fullName evidence="3">Phosphoglycerate mutase</fullName>
    </recommendedName>
</protein>
<dbReference type="AlphaFoldDB" id="A0A8H4U0S9"/>
<sequence length="276" mass="31211">MTNRITIHAVRHAQGYHNLGEEFFGLKDPALTPLGQEQCAERRQASFQDQSKFQLITSSPMVRTLHTAYLIFNSALQTQDIFAIPEAQEISDHGCDIGSEPDVLKQITSQNEWPVDLSLVSPGWTDKDLYGPNSPVSSACAQRARTVRRILREKGIALSKETGEEIHIVLVAHGSFMHYFSNDWENSTRGCGTSWKNCETRRYVFQNDDYDEDAWLVETEESRQARGLEGPAPSAEEQQMLYEKTMVGWVAQGLPDIRYLETASCLAKQKEDQPKL</sequence>
<organism evidence="1 2">
    <name type="scientific">Fusarium sarcochroum</name>
    <dbReference type="NCBI Taxonomy" id="1208366"/>
    <lineage>
        <taxon>Eukaryota</taxon>
        <taxon>Fungi</taxon>
        <taxon>Dikarya</taxon>
        <taxon>Ascomycota</taxon>
        <taxon>Pezizomycotina</taxon>
        <taxon>Sordariomycetes</taxon>
        <taxon>Hypocreomycetidae</taxon>
        <taxon>Hypocreales</taxon>
        <taxon>Nectriaceae</taxon>
        <taxon>Fusarium</taxon>
        <taxon>Fusarium lateritium species complex</taxon>
    </lineage>
</organism>
<dbReference type="SMART" id="SM00855">
    <property type="entry name" value="PGAM"/>
    <property type="match status" value="1"/>
</dbReference>
<accession>A0A8H4U0S9</accession>
<reference evidence="1" key="2">
    <citation type="submission" date="2020-05" db="EMBL/GenBank/DDBJ databases">
        <authorList>
            <person name="Kim H.-S."/>
            <person name="Proctor R.H."/>
            <person name="Brown D.W."/>
        </authorList>
    </citation>
    <scope>NUCLEOTIDE SEQUENCE</scope>
    <source>
        <strain evidence="1">NRRL 20472</strain>
    </source>
</reference>
<gene>
    <name evidence="1" type="ORF">FSARC_5006</name>
</gene>
<keyword evidence="2" id="KW-1185">Reference proteome</keyword>
<dbReference type="PANTHER" id="PTHR48100:SF54">
    <property type="entry name" value="PHOSPHATASE SPAC5H10.03-RELATED"/>
    <property type="match status" value="1"/>
</dbReference>
<name>A0A8H4U0S9_9HYPO</name>
<dbReference type="PANTHER" id="PTHR48100">
    <property type="entry name" value="BROAD-SPECIFICITY PHOSPHATASE YOR283W-RELATED"/>
    <property type="match status" value="1"/>
</dbReference>